<protein>
    <submittedName>
        <fullName evidence="4">SPOR domain-containing protein</fullName>
    </submittedName>
</protein>
<reference evidence="4" key="1">
    <citation type="submission" date="2021-05" db="EMBL/GenBank/DDBJ databases">
        <title>Novel Bacillus species.</title>
        <authorList>
            <person name="Liu G."/>
        </authorList>
    </citation>
    <scope>NUCLEOTIDE SEQUENCE</scope>
    <source>
        <strain evidence="4 6">FJAT-50051</strain>
    </source>
</reference>
<dbReference type="Gene3D" id="3.10.350.10">
    <property type="entry name" value="LysM domain"/>
    <property type="match status" value="1"/>
</dbReference>
<dbReference type="SMART" id="SM00257">
    <property type="entry name" value="LysM"/>
    <property type="match status" value="1"/>
</dbReference>
<sequence>MKKFKRFLQAALCTLLIGSVFYFGQESTFAKDNYIVIKKGDTLYSISKKYHISVGDLKEYNQLTSNKIIAGQKLMIPDFEQTKPLYVVIAGSFSKKTNADKRVAFLKKKGIDAIVVKKVMNGKNFYRVQAGVFSKKSNAEKMKKKVKNIGIKDAFLLSEKPLHINGITLGSSYNQLLQKFGQPTKIENDKNTRSLYYQNEGAGVRINFIAANESIEQLQVYPEFLNTTSIPSDKNKILDTYGDPNEIKTVTCYESASCEQMIYTFNKSQLIVQIDRDGKTVQYLDLRKTK</sequence>
<keyword evidence="6" id="KW-1185">Reference proteome</keyword>
<dbReference type="SUPFAM" id="SSF110997">
    <property type="entry name" value="Sporulation related repeat"/>
    <property type="match status" value="1"/>
</dbReference>
<dbReference type="RefSeq" id="WP_213145747.1">
    <property type="nucleotide sequence ID" value="NZ_JAGYPE020000009.1"/>
</dbReference>
<dbReference type="InterPro" id="IPR018392">
    <property type="entry name" value="LysM"/>
</dbReference>
<dbReference type="Pfam" id="PF05036">
    <property type="entry name" value="SPOR"/>
    <property type="match status" value="1"/>
</dbReference>
<dbReference type="Proteomes" id="UP000677265">
    <property type="component" value="Unassembled WGS sequence"/>
</dbReference>
<dbReference type="Pfam" id="PF01476">
    <property type="entry name" value="LysM"/>
    <property type="match status" value="1"/>
</dbReference>
<dbReference type="Gene3D" id="3.30.70.1070">
    <property type="entry name" value="Sporulation related repeat"/>
    <property type="match status" value="1"/>
</dbReference>
<organism evidence="4">
    <name type="scientific">Neobacillus citreus</name>
    <dbReference type="NCBI Taxonomy" id="2833578"/>
    <lineage>
        <taxon>Bacteria</taxon>
        <taxon>Bacillati</taxon>
        <taxon>Bacillota</taxon>
        <taxon>Bacilli</taxon>
        <taxon>Bacillales</taxon>
        <taxon>Bacillaceae</taxon>
        <taxon>Neobacillus</taxon>
    </lineage>
</organism>
<dbReference type="AlphaFoldDB" id="A0A942T5S6"/>
<dbReference type="PROSITE" id="PS51724">
    <property type="entry name" value="SPOR"/>
    <property type="match status" value="1"/>
</dbReference>
<dbReference type="InterPro" id="IPR007730">
    <property type="entry name" value="SPOR-like_dom"/>
</dbReference>
<name>A0A942T5S6_9BACI</name>
<feature type="signal peptide" evidence="1">
    <location>
        <begin position="1"/>
        <end position="24"/>
    </location>
</feature>
<feature type="domain" description="LysM" evidence="3">
    <location>
        <begin position="33"/>
        <end position="76"/>
    </location>
</feature>
<comment type="caution">
    <text evidence="4">The sequence shown here is derived from an EMBL/GenBank/DDBJ whole genome shotgun (WGS) entry which is preliminary data.</text>
</comment>
<evidence type="ECO:0000313" key="6">
    <source>
        <dbReference type="Proteomes" id="UP000677265"/>
    </source>
</evidence>
<accession>A0A942T5S6</accession>
<dbReference type="SUPFAM" id="SSF54106">
    <property type="entry name" value="LysM domain"/>
    <property type="match status" value="1"/>
</dbReference>
<evidence type="ECO:0000256" key="1">
    <source>
        <dbReference type="SAM" id="SignalP"/>
    </source>
</evidence>
<dbReference type="InterPro" id="IPR036680">
    <property type="entry name" value="SPOR-like_sf"/>
</dbReference>
<feature type="domain" description="SPOR" evidence="2">
    <location>
        <begin position="80"/>
        <end position="159"/>
    </location>
</feature>
<evidence type="ECO:0000259" key="2">
    <source>
        <dbReference type="PROSITE" id="PS51724"/>
    </source>
</evidence>
<proteinExistence type="predicted"/>
<keyword evidence="1" id="KW-0732">Signal</keyword>
<feature type="chain" id="PRO_5044697288" evidence="1">
    <location>
        <begin position="25"/>
        <end position="290"/>
    </location>
</feature>
<dbReference type="EMBL" id="JAGYPE010000006">
    <property type="protein sequence ID" value="MBS4185945.1"/>
    <property type="molecule type" value="Genomic_DNA"/>
</dbReference>
<evidence type="ECO:0000313" key="4">
    <source>
        <dbReference type="EMBL" id="MBS4185945.1"/>
    </source>
</evidence>
<evidence type="ECO:0000313" key="5">
    <source>
        <dbReference type="EMBL" id="MCH6265367.1"/>
    </source>
</evidence>
<dbReference type="PROSITE" id="PS51782">
    <property type="entry name" value="LYSM"/>
    <property type="match status" value="1"/>
</dbReference>
<dbReference type="EMBL" id="JAGYPE020000009">
    <property type="protein sequence ID" value="MCH6265367.1"/>
    <property type="molecule type" value="Genomic_DNA"/>
</dbReference>
<dbReference type="GO" id="GO:0042834">
    <property type="term" value="F:peptidoglycan binding"/>
    <property type="evidence" value="ECO:0007669"/>
    <property type="project" value="InterPro"/>
</dbReference>
<dbReference type="InterPro" id="IPR036779">
    <property type="entry name" value="LysM_dom_sf"/>
</dbReference>
<dbReference type="CDD" id="cd00118">
    <property type="entry name" value="LysM"/>
    <property type="match status" value="1"/>
</dbReference>
<gene>
    <name evidence="5" type="ORF">KHB02_007475</name>
    <name evidence="4" type="ORF">KHB02_31630</name>
</gene>
<evidence type="ECO:0000259" key="3">
    <source>
        <dbReference type="PROSITE" id="PS51782"/>
    </source>
</evidence>